<organism evidence="2 3">
    <name type="scientific">Enterospora canceri</name>
    <dbReference type="NCBI Taxonomy" id="1081671"/>
    <lineage>
        <taxon>Eukaryota</taxon>
        <taxon>Fungi</taxon>
        <taxon>Fungi incertae sedis</taxon>
        <taxon>Microsporidia</taxon>
        <taxon>Enterocytozoonidae</taxon>
        <taxon>Enterospora</taxon>
    </lineage>
</organism>
<dbReference type="VEuPathDB" id="MicrosporidiaDB:ECANGB1_2147"/>
<evidence type="ECO:0000256" key="1">
    <source>
        <dbReference type="SAM" id="SignalP"/>
    </source>
</evidence>
<sequence>MVLVIWMLSFIGIRCNEDEAYTSIKAEYDKEKDAKIIGLTKKYHDKMLLYPDVTWDNDMVDIITVCTNSNNSSITRKDISITDETLRKRMNCLILNLLTTYMEGEEQYKNSIGKFFTSDNVTEDDFKAAIKQLKEQAERSEAEGFILNRLLYEEAIKVTVKMGNKCKLTSDQKLEKVKEHFQKLPFTTVLTNEEDKTDIIAYTYIVFTIGNKRMKSEIVKATIKRNKEQIIHNLEEYVVEIPEEMTGVRKEKLKAEETSKGKKQTGVIIINYNRV</sequence>
<proteinExistence type="predicted"/>
<keyword evidence="3" id="KW-1185">Reference proteome</keyword>
<evidence type="ECO:0000313" key="3">
    <source>
        <dbReference type="Proteomes" id="UP000192639"/>
    </source>
</evidence>
<protein>
    <submittedName>
        <fullName evidence="2">Uncharacterized protein</fullName>
    </submittedName>
</protein>
<dbReference type="Proteomes" id="UP000192639">
    <property type="component" value="Unassembled WGS sequence"/>
</dbReference>
<accession>A0A1Y1S519</accession>
<keyword evidence="1" id="KW-0732">Signal</keyword>
<gene>
    <name evidence="2" type="ORF">ECANGB1_2147</name>
</gene>
<dbReference type="EMBL" id="LWDP01000075">
    <property type="protein sequence ID" value="ORD93494.1"/>
    <property type="molecule type" value="Genomic_DNA"/>
</dbReference>
<comment type="caution">
    <text evidence="2">The sequence shown here is derived from an EMBL/GenBank/DDBJ whole genome shotgun (WGS) entry which is preliminary data.</text>
</comment>
<evidence type="ECO:0000313" key="2">
    <source>
        <dbReference type="EMBL" id="ORD93494.1"/>
    </source>
</evidence>
<feature type="chain" id="PRO_5013095883" evidence="1">
    <location>
        <begin position="16"/>
        <end position="275"/>
    </location>
</feature>
<dbReference type="AlphaFoldDB" id="A0A1Y1S519"/>
<reference evidence="2 3" key="1">
    <citation type="journal article" date="2017" name="Environ. Microbiol.">
        <title>Decay of the glycolytic pathway and adaptation to intranuclear parasitism within Enterocytozoonidae microsporidia.</title>
        <authorList>
            <person name="Wiredu Boakye D."/>
            <person name="Jaroenlak P."/>
            <person name="Prachumwat A."/>
            <person name="Williams T.A."/>
            <person name="Bateman K.S."/>
            <person name="Itsathitphaisarn O."/>
            <person name="Sritunyalucksana K."/>
            <person name="Paszkiewicz K.H."/>
            <person name="Moore K.A."/>
            <person name="Stentiford G.D."/>
            <person name="Williams B.A."/>
        </authorList>
    </citation>
    <scope>NUCLEOTIDE SEQUENCE [LARGE SCALE GENOMIC DNA]</scope>
    <source>
        <strain evidence="2 3">GB1</strain>
    </source>
</reference>
<feature type="signal peptide" evidence="1">
    <location>
        <begin position="1"/>
        <end position="15"/>
    </location>
</feature>
<name>A0A1Y1S519_9MICR</name>